<comment type="subunit">
    <text evidence="2">Homotrimer.</text>
</comment>
<dbReference type="HOGENOM" id="CLU_032707_0_0_2"/>
<feature type="domain" description="Plastocyanin-like" evidence="12">
    <location>
        <begin position="162"/>
        <end position="263"/>
    </location>
</feature>
<evidence type="ECO:0000256" key="10">
    <source>
        <dbReference type="PIRSR" id="PIRSR601287-1"/>
    </source>
</evidence>
<evidence type="ECO:0000256" key="5">
    <source>
        <dbReference type="ARBA" id="ARBA00022723"/>
    </source>
</evidence>
<dbReference type="STRING" id="1237085.Ngar_c20470"/>
<keyword evidence="6" id="KW-0677">Repeat</keyword>
<evidence type="ECO:0000313" key="15">
    <source>
        <dbReference type="Proteomes" id="UP000008037"/>
    </source>
</evidence>
<dbReference type="PRINTS" id="PR00695">
    <property type="entry name" value="CUNO2RDTASE"/>
</dbReference>
<dbReference type="GO" id="GO:0009055">
    <property type="term" value="F:electron transfer activity"/>
    <property type="evidence" value="ECO:0007669"/>
    <property type="project" value="InterPro"/>
</dbReference>
<comment type="catalytic activity">
    <reaction evidence="9">
        <text>nitric oxide + Fe(III)-[cytochrome c] + H2O = Fe(II)-[cytochrome c] + nitrite + 2 H(+)</text>
        <dbReference type="Rhea" id="RHEA:15233"/>
        <dbReference type="Rhea" id="RHEA-COMP:10350"/>
        <dbReference type="Rhea" id="RHEA-COMP:14399"/>
        <dbReference type="ChEBI" id="CHEBI:15377"/>
        <dbReference type="ChEBI" id="CHEBI:15378"/>
        <dbReference type="ChEBI" id="CHEBI:16301"/>
        <dbReference type="ChEBI" id="CHEBI:16480"/>
        <dbReference type="ChEBI" id="CHEBI:29033"/>
        <dbReference type="ChEBI" id="CHEBI:29034"/>
        <dbReference type="EC" id="1.7.2.1"/>
    </reaction>
</comment>
<dbReference type="GO" id="GO:0050421">
    <property type="term" value="F:nitrite reductase (NO-forming) activity"/>
    <property type="evidence" value="ECO:0007669"/>
    <property type="project" value="UniProtKB-EC"/>
</dbReference>
<feature type="binding site" description="type 1 copper site" evidence="10">
    <location>
        <position position="71"/>
    </location>
    <ligand>
        <name>Cu cation</name>
        <dbReference type="ChEBI" id="CHEBI:23378"/>
        <label>1</label>
    </ligand>
</feature>
<dbReference type="InParanoid" id="K0IN94"/>
<dbReference type="Proteomes" id="UP000008037">
    <property type="component" value="Chromosome"/>
</dbReference>
<dbReference type="Pfam" id="PF00127">
    <property type="entry name" value="Copper-bind"/>
    <property type="match status" value="1"/>
</dbReference>
<keyword evidence="7 14" id="KW-0560">Oxidoreductase</keyword>
<name>K0IN94_NITGG</name>
<dbReference type="InterPro" id="IPR001287">
    <property type="entry name" value="NO2-reductase_Cu"/>
</dbReference>
<feature type="binding site" description="type 1 copper site" evidence="10">
    <location>
        <position position="253"/>
    </location>
    <ligand>
        <name>Cu cation</name>
        <dbReference type="ChEBI" id="CHEBI:23378"/>
        <label>1</label>
    </ligand>
</feature>
<dbReference type="GO" id="GO:0005507">
    <property type="term" value="F:copper ion binding"/>
    <property type="evidence" value="ECO:0007669"/>
    <property type="project" value="InterPro"/>
</dbReference>
<dbReference type="InterPro" id="IPR011707">
    <property type="entry name" value="Cu-oxidase-like_N"/>
</dbReference>
<evidence type="ECO:0000256" key="6">
    <source>
        <dbReference type="ARBA" id="ARBA00022737"/>
    </source>
</evidence>
<dbReference type="InterPro" id="IPR052721">
    <property type="entry name" value="ET_Amicyanin"/>
</dbReference>
<comment type="cofactor">
    <cofactor evidence="1 10">
        <name>Cu(+)</name>
        <dbReference type="ChEBI" id="CHEBI:49552"/>
    </cofactor>
</comment>
<evidence type="ECO:0000256" key="8">
    <source>
        <dbReference type="ARBA" id="ARBA00023008"/>
    </source>
</evidence>
<dbReference type="EC" id="1.7.2.1" evidence="3"/>
<sequence>MNFGDKVGASAAASPVHREYTLVAEDAELEIAPGEVVKPWTFNGTMPGPTLRFTEGDNVTIHFINKTPLIHTVHFHGNHDEKNDGVLPQIIPAENYTYNFIADPAGAFMYHCHAYPTSLHIRMGMYGSIIVDPKDSEVLKPAKEFALVLSEFDPDNQDNFVAKYYPVNGYIDQYMGENALKIKQNELVRLYVINIGTTIPYSFHLHSTVFKVYASGLPSNDPIDAQTIEIGPGNAAIVEAVWKSPGTYMFHSHGFLEERGNMGAVRVLSDGSGEQLSESVSMIDWQYELQKELQKPTVIDYDNLSGSASAQSHSSSAHGGTTVKIVKGAWDKNQRDYYEPAEITVEEGAVINWINEDGVVHTVTSKQQGLFDSSIIAAGQEWQYQFAEEGEYDYYCIVHPWMEGIVHVE</sequence>
<feature type="binding site" description="type 1 copper site" evidence="10">
    <location>
        <position position="111"/>
    </location>
    <ligand>
        <name>Cu cation</name>
        <dbReference type="ChEBI" id="CHEBI:23378"/>
        <label>1</label>
    </ligand>
</feature>
<comment type="cofactor">
    <cofactor evidence="10">
        <name>Cu(2+)</name>
        <dbReference type="ChEBI" id="CHEBI:29036"/>
    </cofactor>
</comment>
<dbReference type="AlphaFoldDB" id="K0IN94"/>
<evidence type="ECO:0000256" key="1">
    <source>
        <dbReference type="ARBA" id="ARBA00001960"/>
    </source>
</evidence>
<feature type="binding site" description="type 1 copper site" evidence="10">
    <location>
        <position position="120"/>
    </location>
    <ligand>
        <name>Cu cation</name>
        <dbReference type="ChEBI" id="CHEBI:23378"/>
        <label>1</label>
    </ligand>
</feature>
<evidence type="ECO:0000259" key="13">
    <source>
        <dbReference type="Pfam" id="PF07732"/>
    </source>
</evidence>
<evidence type="ECO:0000256" key="7">
    <source>
        <dbReference type="ARBA" id="ARBA00023002"/>
    </source>
</evidence>
<evidence type="ECO:0000256" key="2">
    <source>
        <dbReference type="ARBA" id="ARBA00011233"/>
    </source>
</evidence>
<dbReference type="PANTHER" id="PTHR36507">
    <property type="entry name" value="BLL1555 PROTEIN"/>
    <property type="match status" value="1"/>
</dbReference>
<accession>K0IN94</accession>
<evidence type="ECO:0000259" key="12">
    <source>
        <dbReference type="Pfam" id="PF07731"/>
    </source>
</evidence>
<evidence type="ECO:0000256" key="3">
    <source>
        <dbReference type="ARBA" id="ARBA00011882"/>
    </source>
</evidence>
<dbReference type="SUPFAM" id="SSF49503">
    <property type="entry name" value="Cupredoxins"/>
    <property type="match status" value="3"/>
</dbReference>
<evidence type="ECO:0000256" key="9">
    <source>
        <dbReference type="ARBA" id="ARBA00049340"/>
    </source>
</evidence>
<dbReference type="EMBL" id="CP002408">
    <property type="protein sequence ID" value="AFU58979.1"/>
    <property type="molecule type" value="Genomic_DNA"/>
</dbReference>
<feature type="binding site" description="type 1 copper site" evidence="10">
    <location>
        <position position="76"/>
    </location>
    <ligand>
        <name>Cu cation</name>
        <dbReference type="ChEBI" id="CHEBI:23378"/>
        <label>1</label>
    </ligand>
</feature>
<gene>
    <name evidence="14" type="primary">aniA2</name>
    <name evidence="14" type="ordered locus">Ngar_c20470</name>
</gene>
<proteinExistence type="predicted"/>
<organism evidence="14 15">
    <name type="scientific">Nitrososphaera gargensis (strain Ga9.2)</name>
    <dbReference type="NCBI Taxonomy" id="1237085"/>
    <lineage>
        <taxon>Archaea</taxon>
        <taxon>Nitrososphaerota</taxon>
        <taxon>Nitrososphaeria</taxon>
        <taxon>Nitrososphaerales</taxon>
        <taxon>Nitrososphaeraceae</taxon>
        <taxon>Nitrososphaera</taxon>
    </lineage>
</organism>
<dbReference type="Gene3D" id="2.60.40.420">
    <property type="entry name" value="Cupredoxins - blue copper proteins"/>
    <property type="match status" value="2"/>
</dbReference>
<feature type="domain" description="Plastocyanin-like" evidence="13">
    <location>
        <begin position="34"/>
        <end position="135"/>
    </location>
</feature>
<evidence type="ECO:0000313" key="14">
    <source>
        <dbReference type="EMBL" id="AFU58979.1"/>
    </source>
</evidence>
<feature type="domain" description="Blue (type 1) copper" evidence="11">
    <location>
        <begin position="337"/>
        <end position="409"/>
    </location>
</feature>
<dbReference type="InterPro" id="IPR000923">
    <property type="entry name" value="BlueCu_1"/>
</dbReference>
<dbReference type="InterPro" id="IPR011706">
    <property type="entry name" value="Cu-oxidase_C"/>
</dbReference>
<keyword evidence="8 10" id="KW-0186">Copper</keyword>
<keyword evidence="15" id="KW-1185">Reference proteome</keyword>
<dbReference type="Pfam" id="PF07732">
    <property type="entry name" value="Cu-oxidase_3"/>
    <property type="match status" value="1"/>
</dbReference>
<keyword evidence="5 10" id="KW-0479">Metal-binding</keyword>
<protein>
    <recommendedName>
        <fullName evidence="4">Copper-containing nitrite reductase</fullName>
        <ecNumber evidence="3">1.7.2.1</ecNumber>
    </recommendedName>
</protein>
<reference evidence="14 15" key="1">
    <citation type="journal article" date="2012" name="Environ. Microbiol.">
        <title>The genome of the ammonia-oxidizing Candidatus Nitrososphaera gargensis: insights into metabolic versatility and environmental adaptations.</title>
        <authorList>
            <person name="Spang A."/>
            <person name="Poehlein A."/>
            <person name="Offre P."/>
            <person name="Zumbragel S."/>
            <person name="Haider S."/>
            <person name="Rychlik N."/>
            <person name="Nowka B."/>
            <person name="Schmeisser C."/>
            <person name="Lebedeva E.V."/>
            <person name="Rattei T."/>
            <person name="Bohm C."/>
            <person name="Schmid M."/>
            <person name="Galushko A."/>
            <person name="Hatzenpichler R."/>
            <person name="Weinmaier T."/>
            <person name="Daniel R."/>
            <person name="Schleper C."/>
            <person name="Spieck E."/>
            <person name="Streit W."/>
            <person name="Wagner M."/>
        </authorList>
    </citation>
    <scope>NUCLEOTIDE SEQUENCE [LARGE SCALE GENOMIC DNA]</scope>
    <source>
        <strain evidence="15">Ga9.2</strain>
    </source>
</reference>
<dbReference type="InterPro" id="IPR008972">
    <property type="entry name" value="Cupredoxin"/>
</dbReference>
<dbReference type="KEGG" id="nga:Ngar_c20470"/>
<feature type="binding site" description="type 1 copper site" evidence="10">
    <location>
        <position position="112"/>
    </location>
    <ligand>
        <name>Cu cation</name>
        <dbReference type="ChEBI" id="CHEBI:23378"/>
        <label>1</label>
    </ligand>
</feature>
<evidence type="ECO:0000256" key="4">
    <source>
        <dbReference type="ARBA" id="ARBA00017290"/>
    </source>
</evidence>
<dbReference type="PANTHER" id="PTHR36507:SF1">
    <property type="entry name" value="BLL1555 PROTEIN"/>
    <property type="match status" value="1"/>
</dbReference>
<evidence type="ECO:0000259" key="11">
    <source>
        <dbReference type="Pfam" id="PF00127"/>
    </source>
</evidence>
<dbReference type="CDD" id="cd11024">
    <property type="entry name" value="CuRO_1_2DMCO_NIR_like"/>
    <property type="match status" value="1"/>
</dbReference>
<feature type="binding site" description="type 1 copper site" evidence="10">
    <location>
        <position position="125"/>
    </location>
    <ligand>
        <name>Cu cation</name>
        <dbReference type="ChEBI" id="CHEBI:23378"/>
        <label>1</label>
    </ligand>
</feature>
<dbReference type="PATRIC" id="fig|1237085.11.peg.2024"/>
<dbReference type="Pfam" id="PF07731">
    <property type="entry name" value="Cu-oxidase_2"/>
    <property type="match status" value="1"/>
</dbReference>